<evidence type="ECO:0000313" key="2">
    <source>
        <dbReference type="Proteomes" id="UP000268321"/>
    </source>
</evidence>
<evidence type="ECO:0000313" key="1">
    <source>
        <dbReference type="EMBL" id="RKP28969.1"/>
    </source>
</evidence>
<dbReference type="InterPro" id="IPR018247">
    <property type="entry name" value="EF_Hand_1_Ca_BS"/>
</dbReference>
<protein>
    <recommendedName>
        <fullName evidence="3">EF-hand domain-containing protein</fullName>
    </recommendedName>
</protein>
<organism evidence="1 2">
    <name type="scientific">Metschnikowia bicuspidata</name>
    <dbReference type="NCBI Taxonomy" id="27322"/>
    <lineage>
        <taxon>Eukaryota</taxon>
        <taxon>Fungi</taxon>
        <taxon>Dikarya</taxon>
        <taxon>Ascomycota</taxon>
        <taxon>Saccharomycotina</taxon>
        <taxon>Pichiomycetes</taxon>
        <taxon>Metschnikowiaceae</taxon>
        <taxon>Metschnikowia</taxon>
    </lineage>
</organism>
<sequence>MDYLGVRRGSIRSNAYTRLAALAALSALALPDLGTQLQTRLNDRSGSGVISLAEWEVLMALCDATGAPAVASSPPADCSRVARRLSQYLIEAAQFRFSHAVYVYISPGTAPWCELART</sequence>
<dbReference type="PROSITE" id="PS00018">
    <property type="entry name" value="EF_HAND_1"/>
    <property type="match status" value="1"/>
</dbReference>
<dbReference type="EMBL" id="ML004527">
    <property type="protein sequence ID" value="RKP28969.1"/>
    <property type="molecule type" value="Genomic_DNA"/>
</dbReference>
<accession>A0A4V1J2L4</accession>
<evidence type="ECO:0008006" key="3">
    <source>
        <dbReference type="Google" id="ProtNLM"/>
    </source>
</evidence>
<dbReference type="Proteomes" id="UP000268321">
    <property type="component" value="Unassembled WGS sequence"/>
</dbReference>
<proteinExistence type="predicted"/>
<keyword evidence="2" id="KW-1185">Reference proteome</keyword>
<gene>
    <name evidence="1" type="ORF">METBISCDRAFT_28623</name>
</gene>
<reference evidence="2" key="1">
    <citation type="journal article" date="2018" name="Nat. Microbiol.">
        <title>Leveraging single-cell genomics to expand the fungal tree of life.</title>
        <authorList>
            <person name="Ahrendt S.R."/>
            <person name="Quandt C.A."/>
            <person name="Ciobanu D."/>
            <person name="Clum A."/>
            <person name="Salamov A."/>
            <person name="Andreopoulos B."/>
            <person name="Cheng J.F."/>
            <person name="Woyke T."/>
            <person name="Pelin A."/>
            <person name="Henrissat B."/>
            <person name="Reynolds N.K."/>
            <person name="Benny G.L."/>
            <person name="Smith M.E."/>
            <person name="James T.Y."/>
            <person name="Grigoriev I.V."/>
        </authorList>
    </citation>
    <scope>NUCLEOTIDE SEQUENCE [LARGE SCALE GENOMIC DNA]</scope>
    <source>
        <strain evidence="2">Baker2002</strain>
    </source>
</reference>
<name>A0A4V1J2L4_9ASCO</name>
<dbReference type="AlphaFoldDB" id="A0A4V1J2L4"/>
<feature type="non-terminal residue" evidence="1">
    <location>
        <position position="118"/>
    </location>
</feature>